<protein>
    <submittedName>
        <fullName evidence="2">Uncharacterized protein</fullName>
    </submittedName>
</protein>
<evidence type="ECO:0000313" key="2">
    <source>
        <dbReference type="EMBL" id="GBP13564.1"/>
    </source>
</evidence>
<dbReference type="Proteomes" id="UP000299102">
    <property type="component" value="Unassembled WGS sequence"/>
</dbReference>
<sequence length="103" mass="11087">MKDLMSSGATIESRLSLVGADRSQNPKSPADCGAVVRESEVSVQLSRGDCERCQSGCRSVHWTAATRDVELEALFDLCTSTRPAHSAPSAMKASRALQQFTSR</sequence>
<dbReference type="EMBL" id="BGZK01005328">
    <property type="protein sequence ID" value="GBP13564.1"/>
    <property type="molecule type" value="Genomic_DNA"/>
</dbReference>
<proteinExistence type="predicted"/>
<organism evidence="2 3">
    <name type="scientific">Eumeta variegata</name>
    <name type="common">Bagworm moth</name>
    <name type="synonym">Eumeta japonica</name>
    <dbReference type="NCBI Taxonomy" id="151549"/>
    <lineage>
        <taxon>Eukaryota</taxon>
        <taxon>Metazoa</taxon>
        <taxon>Ecdysozoa</taxon>
        <taxon>Arthropoda</taxon>
        <taxon>Hexapoda</taxon>
        <taxon>Insecta</taxon>
        <taxon>Pterygota</taxon>
        <taxon>Neoptera</taxon>
        <taxon>Endopterygota</taxon>
        <taxon>Lepidoptera</taxon>
        <taxon>Glossata</taxon>
        <taxon>Ditrysia</taxon>
        <taxon>Tineoidea</taxon>
        <taxon>Psychidae</taxon>
        <taxon>Oiketicinae</taxon>
        <taxon>Eumeta</taxon>
    </lineage>
</organism>
<accession>A0A4C1THE9</accession>
<evidence type="ECO:0000256" key="1">
    <source>
        <dbReference type="SAM" id="MobiDB-lite"/>
    </source>
</evidence>
<gene>
    <name evidence="2" type="ORF">EVAR_100435_1</name>
</gene>
<feature type="region of interest" description="Disordered" evidence="1">
    <location>
        <begin position="82"/>
        <end position="103"/>
    </location>
</feature>
<name>A0A4C1THE9_EUMVA</name>
<comment type="caution">
    <text evidence="2">The sequence shown here is derived from an EMBL/GenBank/DDBJ whole genome shotgun (WGS) entry which is preliminary data.</text>
</comment>
<reference evidence="2 3" key="1">
    <citation type="journal article" date="2019" name="Commun. Biol.">
        <title>The bagworm genome reveals a unique fibroin gene that provides high tensile strength.</title>
        <authorList>
            <person name="Kono N."/>
            <person name="Nakamura H."/>
            <person name="Ohtoshi R."/>
            <person name="Tomita M."/>
            <person name="Numata K."/>
            <person name="Arakawa K."/>
        </authorList>
    </citation>
    <scope>NUCLEOTIDE SEQUENCE [LARGE SCALE GENOMIC DNA]</scope>
</reference>
<dbReference type="AlphaFoldDB" id="A0A4C1THE9"/>
<evidence type="ECO:0000313" key="3">
    <source>
        <dbReference type="Proteomes" id="UP000299102"/>
    </source>
</evidence>
<keyword evidence="3" id="KW-1185">Reference proteome</keyword>